<evidence type="ECO:0000259" key="4">
    <source>
        <dbReference type="Pfam" id="PF00535"/>
    </source>
</evidence>
<accession>A0ABQ6TTT3</accession>
<evidence type="ECO:0000256" key="3">
    <source>
        <dbReference type="ARBA" id="ARBA00022679"/>
    </source>
</evidence>
<evidence type="ECO:0000313" key="6">
    <source>
        <dbReference type="Proteomes" id="UP000798046"/>
    </source>
</evidence>
<dbReference type="Pfam" id="PF00535">
    <property type="entry name" value="Glycos_transf_2"/>
    <property type="match status" value="1"/>
</dbReference>
<dbReference type="InterPro" id="IPR001173">
    <property type="entry name" value="Glyco_trans_2-like"/>
</dbReference>
<organism evidence="5 6">
    <name type="scientific">Oryzomonas sagensis</name>
    <dbReference type="NCBI Taxonomy" id="2603857"/>
    <lineage>
        <taxon>Bacteria</taxon>
        <taxon>Pseudomonadati</taxon>
        <taxon>Thermodesulfobacteriota</taxon>
        <taxon>Desulfuromonadia</taxon>
        <taxon>Geobacterales</taxon>
        <taxon>Geobacteraceae</taxon>
        <taxon>Oryzomonas</taxon>
    </lineage>
</organism>
<comment type="caution">
    <text evidence="5">The sequence shown here is derived from an EMBL/GenBank/DDBJ whole genome shotgun (WGS) entry which is preliminary data.</text>
</comment>
<protein>
    <submittedName>
        <fullName evidence="5">Glycosyltransferase family 2 protein</fullName>
    </submittedName>
</protein>
<keyword evidence="3" id="KW-0808">Transferase</keyword>
<proteinExistence type="inferred from homology"/>
<dbReference type="EMBL" id="VZRA01000001">
    <property type="protein sequence ID" value="KAB0672330.1"/>
    <property type="molecule type" value="Genomic_DNA"/>
</dbReference>
<dbReference type="PANTHER" id="PTHR43179:SF12">
    <property type="entry name" value="GALACTOFURANOSYLTRANSFERASE GLFT2"/>
    <property type="match status" value="1"/>
</dbReference>
<dbReference type="CDD" id="cd04186">
    <property type="entry name" value="GT_2_like_c"/>
    <property type="match status" value="1"/>
</dbReference>
<dbReference type="Gene3D" id="3.90.550.10">
    <property type="entry name" value="Spore Coat Polysaccharide Biosynthesis Protein SpsA, Chain A"/>
    <property type="match status" value="1"/>
</dbReference>
<gene>
    <name evidence="5" type="ORF">F6V30_07140</name>
</gene>
<feature type="domain" description="Glycosyltransferase 2-like" evidence="4">
    <location>
        <begin position="5"/>
        <end position="177"/>
    </location>
</feature>
<sequence length="328" mass="36236">MLCVSVIILTWNGRQYLDSCLNSLATQTFRDFETILVDNGSRDGSAAYVRNAYPWVRLVELPENVGFAEGNNRGLAVAKGAHIVTLNNDTAVQPEFLAELVAAVEADPGIGMVAAKMLNFYRTGRIDSVGVRPTTAGLGMNIGVGEADEGQYDVPSEVFGPCAGAALYRRAMLEEIGFFDGDFFAYYEDLDLAWRGRLAGWRAVTAPRAVVYHVHSATGGRMSPFTVYQVQRNKWYVLLKNWPPTLLLRHLPRILAWDGAALLLALVRGRFVPALRARLHVLRDLPALLRKRREIARLRRLDNVRIAGLLARGASPLGIFLRKMGSGV</sequence>
<reference evidence="5 6" key="1">
    <citation type="journal article" date="2020" name="Microorganisms">
        <title>Description of Three Novel Members in the Family Geobacteraceae, Oryzomonas japonicum gen. nov., sp. nov., Oryzomonas sagensis sp. nov., and Oryzomonas ruber sp. nov.</title>
        <authorList>
            <person name="Xu Z."/>
            <person name="Masuda Y."/>
            <person name="Hayakawa C."/>
            <person name="Ushijima N."/>
            <person name="Kawano K."/>
            <person name="Shiratori Y."/>
            <person name="Senoo K."/>
            <person name="Itoh H."/>
        </authorList>
    </citation>
    <scope>NUCLEOTIDE SEQUENCE [LARGE SCALE GENOMIC DNA]</scope>
    <source>
        <strain evidence="5 6">Red100</strain>
    </source>
</reference>
<evidence type="ECO:0000256" key="1">
    <source>
        <dbReference type="ARBA" id="ARBA00006739"/>
    </source>
</evidence>
<dbReference type="Proteomes" id="UP000798046">
    <property type="component" value="Unassembled WGS sequence"/>
</dbReference>
<name>A0ABQ6TTT3_9BACT</name>
<evidence type="ECO:0000313" key="5">
    <source>
        <dbReference type="EMBL" id="KAB0672330.1"/>
    </source>
</evidence>
<dbReference type="PANTHER" id="PTHR43179">
    <property type="entry name" value="RHAMNOSYLTRANSFERASE WBBL"/>
    <property type="match status" value="1"/>
</dbReference>
<keyword evidence="6" id="KW-1185">Reference proteome</keyword>
<keyword evidence="2" id="KW-0328">Glycosyltransferase</keyword>
<evidence type="ECO:0000256" key="2">
    <source>
        <dbReference type="ARBA" id="ARBA00022676"/>
    </source>
</evidence>
<dbReference type="InterPro" id="IPR029044">
    <property type="entry name" value="Nucleotide-diphossugar_trans"/>
</dbReference>
<dbReference type="RefSeq" id="WP_151156208.1">
    <property type="nucleotide sequence ID" value="NZ_VZRA01000001.1"/>
</dbReference>
<dbReference type="SUPFAM" id="SSF53448">
    <property type="entry name" value="Nucleotide-diphospho-sugar transferases"/>
    <property type="match status" value="1"/>
</dbReference>
<comment type="similarity">
    <text evidence="1">Belongs to the glycosyltransferase 2 family.</text>
</comment>